<keyword evidence="3" id="KW-0998">Cell outer membrane</keyword>
<dbReference type="Proteomes" id="UP001595828">
    <property type="component" value="Unassembled WGS sequence"/>
</dbReference>
<dbReference type="PANTHER" id="PTHR40980">
    <property type="entry name" value="PLUG DOMAIN-CONTAINING PROTEIN"/>
    <property type="match status" value="1"/>
</dbReference>
<accession>A0ABV8RN06</accession>
<dbReference type="InterPro" id="IPR036942">
    <property type="entry name" value="Beta-barrel_TonB_sf"/>
</dbReference>
<evidence type="ECO:0000256" key="1">
    <source>
        <dbReference type="ARBA" id="ARBA00004442"/>
    </source>
</evidence>
<reference evidence="10" key="1">
    <citation type="journal article" date="2019" name="Int. J. Syst. Evol. Microbiol.">
        <title>The Global Catalogue of Microorganisms (GCM) 10K type strain sequencing project: providing services to taxonomists for standard genome sequencing and annotation.</title>
        <authorList>
            <consortium name="The Broad Institute Genomics Platform"/>
            <consortium name="The Broad Institute Genome Sequencing Center for Infectious Disease"/>
            <person name="Wu L."/>
            <person name="Ma J."/>
        </authorList>
    </citation>
    <scope>NUCLEOTIDE SEQUENCE [LARGE SCALE GENOMIC DNA]</scope>
    <source>
        <strain evidence="10">CGMCC 1.12989</strain>
    </source>
</reference>
<evidence type="ECO:0000256" key="3">
    <source>
        <dbReference type="ARBA" id="ARBA00023237"/>
    </source>
</evidence>
<dbReference type="Gene3D" id="2.40.170.20">
    <property type="entry name" value="TonB-dependent receptor, beta-barrel domain"/>
    <property type="match status" value="1"/>
</dbReference>
<evidence type="ECO:0000259" key="8">
    <source>
        <dbReference type="Pfam" id="PF07715"/>
    </source>
</evidence>
<feature type="signal peptide" evidence="6">
    <location>
        <begin position="1"/>
        <end position="25"/>
    </location>
</feature>
<gene>
    <name evidence="9" type="ORF">ACFO0A_03900</name>
</gene>
<dbReference type="EMBL" id="JBHSDR010000003">
    <property type="protein sequence ID" value="MFC4294199.1"/>
    <property type="molecule type" value="Genomic_DNA"/>
</dbReference>
<feature type="domain" description="TonB-dependent receptor-like beta-barrel" evidence="7">
    <location>
        <begin position="342"/>
        <end position="802"/>
    </location>
</feature>
<comment type="similarity">
    <text evidence="4">Belongs to the TonB-dependent receptor family.</text>
</comment>
<proteinExistence type="inferred from homology"/>
<feature type="region of interest" description="Disordered" evidence="5">
    <location>
        <begin position="28"/>
        <end position="56"/>
    </location>
</feature>
<keyword evidence="9" id="KW-0675">Receptor</keyword>
<keyword evidence="4" id="KW-0798">TonB box</keyword>
<dbReference type="Pfam" id="PF00593">
    <property type="entry name" value="TonB_dep_Rec_b-barrel"/>
    <property type="match status" value="1"/>
</dbReference>
<evidence type="ECO:0000313" key="10">
    <source>
        <dbReference type="Proteomes" id="UP001595828"/>
    </source>
</evidence>
<sequence>MSTPLRLAGALLLTSALVAPMHAVAQVENPTPAPTTGDQVAEPAPAPEQPAEEPVEISVPGAGNEIVVTGARDRNISKSSDQVVSVLGTAEIARTGEGNIAGALARVTGLSVVGSGLVYVRGLGDRYSLALLNGSPLPSPEPLRRVVPLDIFPSGVIASSLVQKSYSVNYPGEFGGGVINLTTKAVPKDPFLTFGIGVSGDTETTGHLGYTYYGSKSDNFGFDNGQRDIPPALAAFLSSGERISSGNVDTQAIAGQLVNSRNGVVQRWKHMPPNFSANLSGGKSFPLGDGELGVIAAAGYSNRYTTRQPRQQSSLSADLSTLESDFLQLNTDQRIVVNALLGLGYEFGPNKVRWTNLYVRDTIKQARLSLGNRQGTGVDFLQQKTAWYERQLIDTQLVGEFTLTDVLKADVRGGYANSQREAPGELAFEYVRTNSASDPFGAYFINRLNNGNRGDGQITYSDLNEDLFSAGVDLTYLVTPSISATLGGAWSDTHRTSSRRDFQFQAPSSFPSGVALFRPDLLLAPGIVNFFKISLIETDEGNPAFDARLRNYAGYGKVNAQITDELSIDAGVRFEKATQKVSPIQVFSTPGASTASTDLRRDYWLPAATLTWQFRPDMQVRLSGSKTIARPQFRELINQPYYDPDSNRPYRGNPLLVDSQLYNAEARYEWYFAPEQRLSLSGFYKRIDKPIEAFLAGGDLVTSFANAPEATLYGAEFEAQKYVNLDGIGGEGSFLANRRLVLIANYTFTKSKLKVSPTDTTTVFGAASTIASDYFRDGSPMTGQSDHIVNFQLGLENRDRLSQQTILVSYASDRVVSRGLNGSPPQPDVIERPGLRIDLVAREGFDLFGKELEIKAEARNITGRKHEEFQQSGTNRVDINTYDVGTTFALSGSVKF</sequence>
<dbReference type="Gene3D" id="2.170.130.10">
    <property type="entry name" value="TonB-dependent receptor, plug domain"/>
    <property type="match status" value="1"/>
</dbReference>
<protein>
    <submittedName>
        <fullName evidence="9">TonB-dependent receptor domain-containing protein</fullName>
    </submittedName>
</protein>
<comment type="caution">
    <text evidence="9">The sequence shown here is derived from an EMBL/GenBank/DDBJ whole genome shotgun (WGS) entry which is preliminary data.</text>
</comment>
<evidence type="ECO:0000256" key="4">
    <source>
        <dbReference type="RuleBase" id="RU003357"/>
    </source>
</evidence>
<dbReference type="RefSeq" id="WP_379537662.1">
    <property type="nucleotide sequence ID" value="NZ_JBHSDR010000003.1"/>
</dbReference>
<keyword evidence="6" id="KW-0732">Signal</keyword>
<evidence type="ECO:0000256" key="5">
    <source>
        <dbReference type="SAM" id="MobiDB-lite"/>
    </source>
</evidence>
<evidence type="ECO:0000256" key="2">
    <source>
        <dbReference type="ARBA" id="ARBA00023136"/>
    </source>
</evidence>
<evidence type="ECO:0000313" key="9">
    <source>
        <dbReference type="EMBL" id="MFC4294199.1"/>
    </source>
</evidence>
<organism evidence="9 10">
    <name type="scientific">Novosphingobium tardum</name>
    <dbReference type="NCBI Taxonomy" id="1538021"/>
    <lineage>
        <taxon>Bacteria</taxon>
        <taxon>Pseudomonadati</taxon>
        <taxon>Pseudomonadota</taxon>
        <taxon>Alphaproteobacteria</taxon>
        <taxon>Sphingomonadales</taxon>
        <taxon>Sphingomonadaceae</taxon>
        <taxon>Novosphingobium</taxon>
    </lineage>
</organism>
<name>A0ABV8RN06_9SPHN</name>
<comment type="subcellular location">
    <subcellularLocation>
        <location evidence="1 4">Cell outer membrane</location>
    </subcellularLocation>
</comment>
<dbReference type="InterPro" id="IPR000531">
    <property type="entry name" value="Beta-barrel_TonB"/>
</dbReference>
<keyword evidence="10" id="KW-1185">Reference proteome</keyword>
<dbReference type="InterPro" id="IPR037066">
    <property type="entry name" value="Plug_dom_sf"/>
</dbReference>
<dbReference type="InterPro" id="IPR012910">
    <property type="entry name" value="Plug_dom"/>
</dbReference>
<evidence type="ECO:0000259" key="7">
    <source>
        <dbReference type="Pfam" id="PF00593"/>
    </source>
</evidence>
<feature type="domain" description="TonB-dependent receptor plug" evidence="8">
    <location>
        <begin position="79"/>
        <end position="178"/>
    </location>
</feature>
<evidence type="ECO:0000256" key="6">
    <source>
        <dbReference type="SAM" id="SignalP"/>
    </source>
</evidence>
<dbReference type="Pfam" id="PF07715">
    <property type="entry name" value="Plug"/>
    <property type="match status" value="1"/>
</dbReference>
<feature type="chain" id="PRO_5047145959" evidence="6">
    <location>
        <begin position="26"/>
        <end position="896"/>
    </location>
</feature>
<keyword evidence="2 4" id="KW-0472">Membrane</keyword>
<dbReference type="SUPFAM" id="SSF56935">
    <property type="entry name" value="Porins"/>
    <property type="match status" value="1"/>
</dbReference>
<dbReference type="PANTHER" id="PTHR40980:SF5">
    <property type="entry name" value="TONB-DEPENDENT RECEPTOR"/>
    <property type="match status" value="1"/>
</dbReference>